<dbReference type="AlphaFoldDB" id="A0A395M182"/>
<comment type="pathway">
    <text evidence="1 10">Nucleoside biosynthesis; alpha-ribazole biosynthesis; alpha-ribazole from 5,6-dimethylbenzimidazole: step 1/2.</text>
</comment>
<keyword evidence="7 10" id="KW-0808">Transferase</keyword>
<evidence type="ECO:0000256" key="10">
    <source>
        <dbReference type="HAMAP-Rule" id="MF_00230"/>
    </source>
</evidence>
<dbReference type="InterPro" id="IPR017846">
    <property type="entry name" value="Nict_dMeBzImd_PRibTrfase_bact"/>
</dbReference>
<evidence type="ECO:0000256" key="4">
    <source>
        <dbReference type="ARBA" id="ARBA00015486"/>
    </source>
</evidence>
<evidence type="ECO:0000256" key="5">
    <source>
        <dbReference type="ARBA" id="ARBA00022573"/>
    </source>
</evidence>
<name>A0A395M182_9BACT</name>
<dbReference type="GO" id="GO:0009236">
    <property type="term" value="P:cobalamin biosynthetic process"/>
    <property type="evidence" value="ECO:0007669"/>
    <property type="project" value="UniProtKB-UniRule"/>
</dbReference>
<dbReference type="InterPro" id="IPR003200">
    <property type="entry name" value="Nict_dMeBzImd_PRibTrfase"/>
</dbReference>
<gene>
    <name evidence="10 11" type="primary">cobT</name>
    <name evidence="11" type="ORF">D0433_05980</name>
</gene>
<dbReference type="Proteomes" id="UP000266389">
    <property type="component" value="Unassembled WGS sequence"/>
</dbReference>
<dbReference type="InterPro" id="IPR023195">
    <property type="entry name" value="Nict_dMeBzImd_PRibTrfase_N"/>
</dbReference>
<dbReference type="NCBIfam" id="NF000996">
    <property type="entry name" value="PRK00105.1"/>
    <property type="match status" value="1"/>
</dbReference>
<organism evidence="11 12">
    <name type="scientific">Candidatus Thermochlorobacter aerophilus</name>
    <dbReference type="NCBI Taxonomy" id="1868324"/>
    <lineage>
        <taxon>Bacteria</taxon>
        <taxon>Pseudomonadati</taxon>
        <taxon>Chlorobiota</taxon>
        <taxon>Chlorobiia</taxon>
        <taxon>Chlorobiales</taxon>
        <taxon>Candidatus Thermochlorobacteriaceae</taxon>
        <taxon>Candidatus Thermochlorobacter</taxon>
    </lineage>
</organism>
<feature type="active site" description="Proton acceptor" evidence="10">
    <location>
        <position position="310"/>
    </location>
</feature>
<protein>
    <recommendedName>
        <fullName evidence="4 10">Nicotinate-nucleotide--dimethylbenzimidazole phosphoribosyltransferase</fullName>
        <shortName evidence="10">NN:DBI PRT</shortName>
        <ecNumber evidence="3 10">2.4.2.21</ecNumber>
    </recommendedName>
    <alternativeName>
        <fullName evidence="8 10">N(1)-alpha-phosphoribosyltransferase</fullName>
    </alternativeName>
</protein>
<evidence type="ECO:0000256" key="1">
    <source>
        <dbReference type="ARBA" id="ARBA00005049"/>
    </source>
</evidence>
<sequence>MSKEAMLTAELVQRKFDQKTKPVGSLGMLEKLGVQLAVVQNTLSPSVSRKRIGVFAGSHGVARRGVSAYPAAVTAQMVQNFLNGGAAINVLARHGGIELRIINAGVEGELSALHAPNFRNEPVRQGTRDFVDEPAMTEAECETAIAIGRSELEKAKQDGIELFGIGEMGIGNTTSASALCAALLPTPVEELVGRGTGIDDEQLAHKIQVVKMAIALHQKKCHSPRAWLAAVGGFEIAAMTGAVLAAFEHRLPIVIDGFIATAAALVAIKENPKVQSVCFFAHCSDETGHRAVLEHLGAEPILSLKLRLGEGTGAALAMPIIEAAAKLLCEMATFESAGVSQKEERKQRAS</sequence>
<dbReference type="EMBL" id="PHFL01000039">
    <property type="protein sequence ID" value="RFM24530.1"/>
    <property type="molecule type" value="Genomic_DNA"/>
</dbReference>
<evidence type="ECO:0000256" key="9">
    <source>
        <dbReference type="ARBA" id="ARBA00047340"/>
    </source>
</evidence>
<dbReference type="GO" id="GO:0008939">
    <property type="term" value="F:nicotinate-nucleotide-dimethylbenzimidazole phosphoribosyltransferase activity"/>
    <property type="evidence" value="ECO:0007669"/>
    <property type="project" value="UniProtKB-UniRule"/>
</dbReference>
<dbReference type="Gene3D" id="1.10.1610.10">
    <property type="match status" value="1"/>
</dbReference>
<dbReference type="UniPathway" id="UPA00061">
    <property type="reaction ID" value="UER00516"/>
</dbReference>
<dbReference type="CDD" id="cd02439">
    <property type="entry name" value="DMB-PRT_CobT"/>
    <property type="match status" value="1"/>
</dbReference>
<evidence type="ECO:0000313" key="12">
    <source>
        <dbReference type="Proteomes" id="UP000266389"/>
    </source>
</evidence>
<evidence type="ECO:0000256" key="7">
    <source>
        <dbReference type="ARBA" id="ARBA00022679"/>
    </source>
</evidence>
<evidence type="ECO:0000256" key="3">
    <source>
        <dbReference type="ARBA" id="ARBA00011991"/>
    </source>
</evidence>
<dbReference type="NCBIfam" id="TIGR03160">
    <property type="entry name" value="cobT_DBIPRT"/>
    <property type="match status" value="1"/>
</dbReference>
<comment type="catalytic activity">
    <reaction evidence="9 10">
        <text>5,6-dimethylbenzimidazole + nicotinate beta-D-ribonucleotide = alpha-ribazole 5'-phosphate + nicotinate + H(+)</text>
        <dbReference type="Rhea" id="RHEA:11196"/>
        <dbReference type="ChEBI" id="CHEBI:15378"/>
        <dbReference type="ChEBI" id="CHEBI:15890"/>
        <dbReference type="ChEBI" id="CHEBI:32544"/>
        <dbReference type="ChEBI" id="CHEBI:57502"/>
        <dbReference type="ChEBI" id="CHEBI:57918"/>
        <dbReference type="EC" id="2.4.2.21"/>
    </reaction>
</comment>
<dbReference type="HAMAP" id="MF_00230">
    <property type="entry name" value="CobT"/>
    <property type="match status" value="1"/>
</dbReference>
<dbReference type="PANTHER" id="PTHR43463">
    <property type="entry name" value="NICOTINATE-NUCLEOTIDE--DIMETHYLBENZIMIDAZOLE PHOSPHORIBOSYLTRANSFERASE"/>
    <property type="match status" value="1"/>
</dbReference>
<reference evidence="11 12" key="1">
    <citation type="journal article" date="2011" name="ISME J.">
        <title>Community ecology of hot spring cyanobacterial mats: predominant populations and their functional potential.</title>
        <authorList>
            <person name="Klatt C.G."/>
            <person name="Wood J.M."/>
            <person name="Rusch D.B."/>
            <person name="Bateson M.M."/>
            <person name="Hamamura N."/>
            <person name="Heidelberg J.F."/>
            <person name="Grossman A.R."/>
            <person name="Bhaya D."/>
            <person name="Cohan F.M."/>
            <person name="Kuhl M."/>
            <person name="Bryant D.A."/>
            <person name="Ward D.M."/>
        </authorList>
    </citation>
    <scope>NUCLEOTIDE SEQUENCE [LARGE SCALE GENOMIC DNA]</scope>
    <source>
        <strain evidence="11">OS</strain>
    </source>
</reference>
<evidence type="ECO:0000256" key="2">
    <source>
        <dbReference type="ARBA" id="ARBA00007110"/>
    </source>
</evidence>
<dbReference type="FunFam" id="3.40.50.10210:FF:000001">
    <property type="entry name" value="Nicotinate-nucleotide--dimethylbenzimidazole phosphoribosyltransferase"/>
    <property type="match status" value="1"/>
</dbReference>
<dbReference type="PANTHER" id="PTHR43463:SF1">
    <property type="entry name" value="NICOTINATE-NUCLEOTIDE--DIMETHYLBENZIMIDAZOLE PHOSPHORIBOSYLTRANSFERASE"/>
    <property type="match status" value="1"/>
</dbReference>
<comment type="function">
    <text evidence="10">Catalyzes the synthesis of alpha-ribazole-5'-phosphate from nicotinate mononucleotide (NAMN) and 5,6-dimethylbenzimidazole (DMB).</text>
</comment>
<dbReference type="Gene3D" id="3.40.50.10210">
    <property type="match status" value="1"/>
</dbReference>
<dbReference type="SUPFAM" id="SSF52733">
    <property type="entry name" value="Nicotinate mononucleotide:5,6-dimethylbenzimidazole phosphoribosyltransferase (CobT)"/>
    <property type="match status" value="1"/>
</dbReference>
<evidence type="ECO:0000256" key="8">
    <source>
        <dbReference type="ARBA" id="ARBA00030686"/>
    </source>
</evidence>
<evidence type="ECO:0000256" key="6">
    <source>
        <dbReference type="ARBA" id="ARBA00022676"/>
    </source>
</evidence>
<comment type="caution">
    <text evidence="11">The sequence shown here is derived from an EMBL/GenBank/DDBJ whole genome shotgun (WGS) entry which is preliminary data.</text>
</comment>
<comment type="similarity">
    <text evidence="2 10">Belongs to the CobT family.</text>
</comment>
<proteinExistence type="inferred from homology"/>
<dbReference type="Pfam" id="PF02277">
    <property type="entry name" value="DBI_PRT"/>
    <property type="match status" value="1"/>
</dbReference>
<accession>A0A395M182</accession>
<evidence type="ECO:0000313" key="11">
    <source>
        <dbReference type="EMBL" id="RFM24530.1"/>
    </source>
</evidence>
<dbReference type="InterPro" id="IPR036087">
    <property type="entry name" value="Nict_dMeBzImd_PRibTrfase_sf"/>
</dbReference>
<keyword evidence="5 10" id="KW-0169">Cobalamin biosynthesis</keyword>
<dbReference type="EC" id="2.4.2.21" evidence="3 10"/>
<keyword evidence="6 10" id="KW-0328">Glycosyltransferase</keyword>